<feature type="domain" description="Protein FecR C-terminal" evidence="3">
    <location>
        <begin position="231"/>
        <end position="295"/>
    </location>
</feature>
<dbReference type="GO" id="GO:0016989">
    <property type="term" value="F:sigma factor antagonist activity"/>
    <property type="evidence" value="ECO:0007669"/>
    <property type="project" value="TreeGrafter"/>
</dbReference>
<evidence type="ECO:0000259" key="2">
    <source>
        <dbReference type="Pfam" id="PF04773"/>
    </source>
</evidence>
<dbReference type="Gene3D" id="2.60.120.1440">
    <property type="match status" value="1"/>
</dbReference>
<reference evidence="4" key="1">
    <citation type="submission" date="2024-05" db="EMBL/GenBank/DDBJ databases">
        <title>Pontimicrobium maritimus sp. nov., isolated form sea water.</title>
        <authorList>
            <person name="Muhammad N."/>
            <person name="Vuong T.Q."/>
            <person name="Han H.L."/>
            <person name="Kim S.-G."/>
        </authorList>
    </citation>
    <scope>NUCLEOTIDE SEQUENCE</scope>
    <source>
        <strain evidence="4">SW4</strain>
    </source>
</reference>
<dbReference type="Pfam" id="PF04773">
    <property type="entry name" value="FecR"/>
    <property type="match status" value="1"/>
</dbReference>
<keyword evidence="1" id="KW-0812">Transmembrane</keyword>
<accession>A0AAU7BQP8</accession>
<evidence type="ECO:0000256" key="1">
    <source>
        <dbReference type="SAM" id="Phobius"/>
    </source>
</evidence>
<dbReference type="RefSeq" id="WP_347922553.1">
    <property type="nucleotide sequence ID" value="NZ_CP157199.1"/>
</dbReference>
<dbReference type="PANTHER" id="PTHR30273:SF2">
    <property type="entry name" value="PROTEIN FECR"/>
    <property type="match status" value="1"/>
</dbReference>
<gene>
    <name evidence="4" type="ORF">ABGB03_10925</name>
</gene>
<dbReference type="Pfam" id="PF16344">
    <property type="entry name" value="FecR_C"/>
    <property type="match status" value="1"/>
</dbReference>
<dbReference type="EMBL" id="CP157199">
    <property type="protein sequence ID" value="XBG60367.1"/>
    <property type="molecule type" value="Genomic_DNA"/>
</dbReference>
<evidence type="ECO:0000259" key="3">
    <source>
        <dbReference type="Pfam" id="PF16344"/>
    </source>
</evidence>
<feature type="domain" description="FecR protein" evidence="2">
    <location>
        <begin position="100"/>
        <end position="189"/>
    </location>
</feature>
<keyword evidence="1" id="KW-0472">Membrane</keyword>
<sequence>MERKGLIKKWLDNELNPQELEAFKKLEDYKELTTLSNNLTRFKAPEYNVQEELNSALQNISTTKKESKTHWLRPVLRIAAILAISFSVYYYTTTLDTNFTTLAAQKTTIELPDASNVSLNAMSSLAFNENRWSKNRDVTLKGEAFFKVAKGSTFNVKTKHGIVTVLGTEFNVKQRDNYFEVICYEGSVKVTHNSDIVILKPGNSFLKIDGKLIAKEKENSLHPSWINNESYFKSMPFEYVIREFERQYNVSINPQNINVKQLFTGSFSHNDIELALKSITLPLDVKYNFKNKTIIELSRD</sequence>
<dbReference type="Gene3D" id="3.55.50.30">
    <property type="match status" value="1"/>
</dbReference>
<dbReference type="PANTHER" id="PTHR30273">
    <property type="entry name" value="PERIPLASMIC SIGNAL SENSOR AND SIGMA FACTOR ACTIVATOR FECR-RELATED"/>
    <property type="match status" value="1"/>
</dbReference>
<name>A0AAU7BQP8_9FLAO</name>
<proteinExistence type="predicted"/>
<keyword evidence="1" id="KW-1133">Transmembrane helix</keyword>
<protein>
    <submittedName>
        <fullName evidence="4">FecR family protein</fullName>
    </submittedName>
</protein>
<dbReference type="InterPro" id="IPR006860">
    <property type="entry name" value="FecR"/>
</dbReference>
<feature type="transmembrane region" description="Helical" evidence="1">
    <location>
        <begin position="74"/>
        <end position="92"/>
    </location>
</feature>
<evidence type="ECO:0000313" key="4">
    <source>
        <dbReference type="EMBL" id="XBG60367.1"/>
    </source>
</evidence>
<dbReference type="PIRSF" id="PIRSF018266">
    <property type="entry name" value="FecR"/>
    <property type="match status" value="1"/>
</dbReference>
<dbReference type="AlphaFoldDB" id="A0AAU7BQP8"/>
<organism evidence="4">
    <name type="scientific">Pontimicrobium sp. SW4</name>
    <dbReference type="NCBI Taxonomy" id="3153519"/>
    <lineage>
        <taxon>Bacteria</taxon>
        <taxon>Pseudomonadati</taxon>
        <taxon>Bacteroidota</taxon>
        <taxon>Flavobacteriia</taxon>
        <taxon>Flavobacteriales</taxon>
        <taxon>Flavobacteriaceae</taxon>
        <taxon>Pontimicrobium</taxon>
    </lineage>
</organism>
<dbReference type="InterPro" id="IPR032508">
    <property type="entry name" value="FecR_C"/>
</dbReference>
<dbReference type="InterPro" id="IPR012373">
    <property type="entry name" value="Ferrdict_sens_TM"/>
</dbReference>